<evidence type="ECO:0000259" key="6">
    <source>
        <dbReference type="SMART" id="SM00704"/>
    </source>
</evidence>
<reference evidence="7 8" key="1">
    <citation type="submission" date="2018-12" db="EMBL/GenBank/DDBJ databases">
        <title>The whole draft genome of Streptomyce luteoverticillatus CGMCC 15060.</title>
        <authorList>
            <person name="Feng Z."/>
            <person name="Chen G."/>
            <person name="Zhang J."/>
            <person name="Zhu H."/>
            <person name="Yu X."/>
            <person name="Zhang W."/>
            <person name="Zhang X."/>
        </authorList>
    </citation>
    <scope>NUCLEOTIDE SEQUENCE [LARGE SCALE GENOMIC DNA]</scope>
    <source>
        <strain evidence="7 8">CGMCC 15060</strain>
    </source>
</reference>
<feature type="region of interest" description="Disordered" evidence="5">
    <location>
        <begin position="1"/>
        <end position="20"/>
    </location>
</feature>
<dbReference type="GO" id="GO:0005737">
    <property type="term" value="C:cytoplasm"/>
    <property type="evidence" value="ECO:0007669"/>
    <property type="project" value="UniProtKB-ARBA"/>
</dbReference>
<keyword evidence="3" id="KW-0408">Iron</keyword>
<evidence type="ECO:0000256" key="1">
    <source>
        <dbReference type="ARBA" id="ARBA00022714"/>
    </source>
</evidence>
<evidence type="ECO:0000256" key="2">
    <source>
        <dbReference type="ARBA" id="ARBA00022723"/>
    </source>
</evidence>
<dbReference type="Proteomes" id="UP000267900">
    <property type="component" value="Chromosome"/>
</dbReference>
<name>A0A3S9PR95_STRLT</name>
<keyword evidence="4" id="KW-0411">Iron-sulfur</keyword>
<feature type="domain" description="Iron-binding zinc finger CDGSH type" evidence="6">
    <location>
        <begin position="23"/>
        <end position="67"/>
    </location>
</feature>
<evidence type="ECO:0000256" key="4">
    <source>
        <dbReference type="ARBA" id="ARBA00023014"/>
    </source>
</evidence>
<dbReference type="InterPro" id="IPR018967">
    <property type="entry name" value="FeS-contain_CDGSH-typ"/>
</dbReference>
<dbReference type="SMART" id="SM00704">
    <property type="entry name" value="ZnF_CDGSH"/>
    <property type="match status" value="1"/>
</dbReference>
<dbReference type="EMBL" id="CP034587">
    <property type="protein sequence ID" value="AZQ74785.1"/>
    <property type="molecule type" value="Genomic_DNA"/>
</dbReference>
<keyword evidence="8" id="KW-1185">Reference proteome</keyword>
<dbReference type="OrthoDB" id="3855487at2"/>
<dbReference type="RefSeq" id="WP_126917287.1">
    <property type="nucleotide sequence ID" value="NZ_CP034587.1"/>
</dbReference>
<organism evidence="7 8">
    <name type="scientific">Streptomyces luteoverticillatus</name>
    <name type="common">Streptoverticillium luteoverticillatus</name>
    <dbReference type="NCBI Taxonomy" id="66425"/>
    <lineage>
        <taxon>Bacteria</taxon>
        <taxon>Bacillati</taxon>
        <taxon>Actinomycetota</taxon>
        <taxon>Actinomycetes</taxon>
        <taxon>Kitasatosporales</taxon>
        <taxon>Streptomycetaceae</taxon>
        <taxon>Streptomyces</taxon>
    </lineage>
</organism>
<dbReference type="GO" id="GO:0046872">
    <property type="term" value="F:metal ion binding"/>
    <property type="evidence" value="ECO:0007669"/>
    <property type="project" value="UniProtKB-KW"/>
</dbReference>
<dbReference type="AlphaFoldDB" id="A0A3S9PR95"/>
<dbReference type="InterPro" id="IPR042216">
    <property type="entry name" value="MitoNEET_CISD"/>
</dbReference>
<proteinExistence type="predicted"/>
<gene>
    <name evidence="7" type="ORF">EKH77_29490</name>
</gene>
<evidence type="ECO:0000313" key="7">
    <source>
        <dbReference type="EMBL" id="AZQ74785.1"/>
    </source>
</evidence>
<dbReference type="Gene3D" id="3.40.5.90">
    <property type="entry name" value="CDGSH iron-sulfur domain, mitoNEET-type"/>
    <property type="match status" value="1"/>
</dbReference>
<evidence type="ECO:0000256" key="5">
    <source>
        <dbReference type="SAM" id="MobiDB-lite"/>
    </source>
</evidence>
<protein>
    <submittedName>
        <fullName evidence="7">CDGSH iron-sulfur domain-containing protein</fullName>
    </submittedName>
</protein>
<keyword evidence="1" id="KW-0001">2Fe-2S</keyword>
<dbReference type="Pfam" id="PF09360">
    <property type="entry name" value="zf-CDGSH"/>
    <property type="match status" value="1"/>
</dbReference>
<accession>A0A3S9PR95</accession>
<dbReference type="GO" id="GO:0051537">
    <property type="term" value="F:2 iron, 2 sulfur cluster binding"/>
    <property type="evidence" value="ECO:0007669"/>
    <property type="project" value="UniProtKB-KW"/>
</dbReference>
<evidence type="ECO:0000313" key="8">
    <source>
        <dbReference type="Proteomes" id="UP000267900"/>
    </source>
</evidence>
<evidence type="ECO:0000256" key="3">
    <source>
        <dbReference type="ARBA" id="ARBA00023004"/>
    </source>
</evidence>
<sequence length="72" mass="7720">MHSAPEPRATRVRQEPGGPVLVEGPVEAVAEDGTITRSDRPVVALCTCGRSQILPWCDTSHRNRPASDRDGG</sequence>
<keyword evidence="2" id="KW-0479">Metal-binding</keyword>